<dbReference type="PANTHER" id="PTHR14614">
    <property type="entry name" value="HEPATOCELLULAR CARCINOMA-ASSOCIATED ANTIGEN"/>
    <property type="match status" value="1"/>
</dbReference>
<comment type="caution">
    <text evidence="2">The sequence shown here is derived from an EMBL/GenBank/DDBJ whole genome shotgun (WGS) entry which is preliminary data.</text>
</comment>
<dbReference type="InterPro" id="IPR029063">
    <property type="entry name" value="SAM-dependent_MTases_sf"/>
</dbReference>
<dbReference type="Proteomes" id="UP000193685">
    <property type="component" value="Unassembled WGS sequence"/>
</dbReference>
<dbReference type="InterPro" id="IPR019410">
    <property type="entry name" value="Methyltransf_16"/>
</dbReference>
<keyword evidence="2" id="KW-0808">Transferase</keyword>
<dbReference type="CDD" id="cd02440">
    <property type="entry name" value="AdoMet_MTases"/>
    <property type="match status" value="1"/>
</dbReference>
<gene>
    <name evidence="2" type="ORF">BCR37DRAFT_67943</name>
</gene>
<dbReference type="GO" id="GO:0005829">
    <property type="term" value="C:cytosol"/>
    <property type="evidence" value="ECO:0007669"/>
    <property type="project" value="TreeGrafter"/>
</dbReference>
<dbReference type="OrthoDB" id="413520at2759"/>
<name>A0A1Y2F918_PROLT</name>
<evidence type="ECO:0000256" key="1">
    <source>
        <dbReference type="SAM" id="MobiDB-lite"/>
    </source>
</evidence>
<dbReference type="STRING" id="56484.A0A1Y2F918"/>
<accession>A0A1Y2F918</accession>
<dbReference type="EMBL" id="MCFI01000013">
    <property type="protein sequence ID" value="ORY80408.1"/>
    <property type="molecule type" value="Genomic_DNA"/>
</dbReference>
<keyword evidence="3" id="KW-1185">Reference proteome</keyword>
<evidence type="ECO:0000313" key="3">
    <source>
        <dbReference type="Proteomes" id="UP000193685"/>
    </source>
</evidence>
<dbReference type="Pfam" id="PF10294">
    <property type="entry name" value="Methyltransf_16"/>
    <property type="match status" value="1"/>
</dbReference>
<keyword evidence="2" id="KW-0489">Methyltransferase</keyword>
<sequence length="337" mass="36925">MRPNDLKRQADAQLPSQAGAKRKDFGSRQPGKSSNKQELHNDRYYIRILKLKLVKHCLTVVLTIATDLGESSYPHAQQLAVEICSKAKTQTETAEWAGTHAVQTIKVNDVAQDRDIVVHVRPVPQDHYISACSQPSAGALDQQTTRHVAGLDLIESTRETIASHVWDGGVLLAERIAGGQELEKADRVLELGTGVGLVGLAIAKRHPGAQITLTDLEAARGLVEANISANNIRQCTFEALDWEAPRGVADLDWIVMADVTYNSSYHASLLATVAKLKEASPQARLLFASKNRHVDELAFMGALRDRYTLIAEHVYTSLGELVQGDLKIGHVQILQLQ</sequence>
<dbReference type="GO" id="GO:0008757">
    <property type="term" value="F:S-adenosylmethionine-dependent methyltransferase activity"/>
    <property type="evidence" value="ECO:0007669"/>
    <property type="project" value="UniProtKB-ARBA"/>
</dbReference>
<dbReference type="GeneID" id="63789034"/>
<protein>
    <submittedName>
        <fullName evidence="2">Putative methyltransferase-domain-containing protein</fullName>
    </submittedName>
</protein>
<dbReference type="GO" id="GO:0032259">
    <property type="term" value="P:methylation"/>
    <property type="evidence" value="ECO:0007669"/>
    <property type="project" value="UniProtKB-KW"/>
</dbReference>
<proteinExistence type="predicted"/>
<evidence type="ECO:0000313" key="2">
    <source>
        <dbReference type="EMBL" id="ORY80408.1"/>
    </source>
</evidence>
<dbReference type="RefSeq" id="XP_040724296.1">
    <property type="nucleotide sequence ID" value="XM_040872435.1"/>
</dbReference>
<feature type="compositionally biased region" description="Basic and acidic residues" evidence="1">
    <location>
        <begin position="1"/>
        <end position="10"/>
    </location>
</feature>
<reference evidence="2 3" key="1">
    <citation type="submission" date="2016-07" db="EMBL/GenBank/DDBJ databases">
        <title>Pervasive Adenine N6-methylation of Active Genes in Fungi.</title>
        <authorList>
            <consortium name="DOE Joint Genome Institute"/>
            <person name="Mondo S.J."/>
            <person name="Dannebaum R.O."/>
            <person name="Kuo R.C."/>
            <person name="Labutti K."/>
            <person name="Haridas S."/>
            <person name="Kuo A."/>
            <person name="Salamov A."/>
            <person name="Ahrendt S.R."/>
            <person name="Lipzen A."/>
            <person name="Sullivan W."/>
            <person name="Andreopoulos W.B."/>
            <person name="Clum A."/>
            <person name="Lindquist E."/>
            <person name="Daum C."/>
            <person name="Ramamoorthy G.K."/>
            <person name="Gryganskyi A."/>
            <person name="Culley D."/>
            <person name="Magnuson J.K."/>
            <person name="James T.Y."/>
            <person name="O'Malley M.A."/>
            <person name="Stajich J.E."/>
            <person name="Spatafora J.W."/>
            <person name="Visel A."/>
            <person name="Grigoriev I.V."/>
        </authorList>
    </citation>
    <scope>NUCLEOTIDE SEQUENCE [LARGE SCALE GENOMIC DNA]</scope>
    <source>
        <strain evidence="2 3">12-1054</strain>
    </source>
</reference>
<dbReference type="Gene3D" id="3.40.50.150">
    <property type="entry name" value="Vaccinia Virus protein VP39"/>
    <property type="match status" value="1"/>
</dbReference>
<feature type="region of interest" description="Disordered" evidence="1">
    <location>
        <begin position="1"/>
        <end position="37"/>
    </location>
</feature>
<dbReference type="SUPFAM" id="SSF53335">
    <property type="entry name" value="S-adenosyl-L-methionine-dependent methyltransferases"/>
    <property type="match status" value="1"/>
</dbReference>
<organism evidence="2 3">
    <name type="scientific">Protomyces lactucae-debilis</name>
    <dbReference type="NCBI Taxonomy" id="2754530"/>
    <lineage>
        <taxon>Eukaryota</taxon>
        <taxon>Fungi</taxon>
        <taxon>Dikarya</taxon>
        <taxon>Ascomycota</taxon>
        <taxon>Taphrinomycotina</taxon>
        <taxon>Taphrinomycetes</taxon>
        <taxon>Taphrinales</taxon>
        <taxon>Protomycetaceae</taxon>
        <taxon>Protomyces</taxon>
    </lineage>
</organism>
<dbReference type="AlphaFoldDB" id="A0A1Y2F918"/>
<dbReference type="PANTHER" id="PTHR14614:SF132">
    <property type="entry name" value="PROTEIN-LYSINE METHYLTRANSFERASE C42C1.13"/>
    <property type="match status" value="1"/>
</dbReference>
<dbReference type="OMA" id="WAGTHAV"/>